<accession>A0A6S6WCI0</accession>
<dbReference type="GO" id="GO:0005634">
    <property type="term" value="C:nucleus"/>
    <property type="evidence" value="ECO:0007669"/>
    <property type="project" value="TreeGrafter"/>
</dbReference>
<reference evidence="3" key="1">
    <citation type="submission" date="2021-02" db="EMBL/GenBank/DDBJ databases">
        <authorList>
            <person name="Syme A R."/>
            <person name="Syme A R."/>
            <person name="Moolhuijzen P."/>
        </authorList>
    </citation>
    <scope>NUCLEOTIDE SEQUENCE</scope>
    <source>
        <strain evidence="3">W1-1</strain>
    </source>
</reference>
<evidence type="ECO:0000259" key="2">
    <source>
        <dbReference type="Pfam" id="PF17678"/>
    </source>
</evidence>
<dbReference type="InterPro" id="IPR008928">
    <property type="entry name" value="6-hairpin_glycosidase_sf"/>
</dbReference>
<evidence type="ECO:0000259" key="1">
    <source>
        <dbReference type="Pfam" id="PF07971"/>
    </source>
</evidence>
<evidence type="ECO:0000313" key="3">
    <source>
        <dbReference type="EMBL" id="CAE7206775.1"/>
    </source>
</evidence>
<gene>
    <name evidence="3" type="ORF">PTTW11_09607</name>
</gene>
<feature type="domain" description="Glycosyl hydrolase family 92" evidence="1">
    <location>
        <begin position="275"/>
        <end position="738"/>
    </location>
</feature>
<dbReference type="SUPFAM" id="SSF48208">
    <property type="entry name" value="Six-hairpin glycosidases"/>
    <property type="match status" value="1"/>
</dbReference>
<dbReference type="PANTHER" id="PTHR12143">
    <property type="entry name" value="PEPTIDE N-GLYCANASE PNGASE -RELATED"/>
    <property type="match status" value="1"/>
</dbReference>
<dbReference type="InterPro" id="IPR005887">
    <property type="entry name" value="GH92_a_mannosidase_put"/>
</dbReference>
<dbReference type="Pfam" id="PF07971">
    <property type="entry name" value="Glyco_hydro_92"/>
    <property type="match status" value="1"/>
</dbReference>
<dbReference type="InterPro" id="IPR041371">
    <property type="entry name" value="GH92_N"/>
</dbReference>
<dbReference type="AlphaFoldDB" id="A0A6S6WCI0"/>
<dbReference type="EMBL" id="HG992985">
    <property type="protein sequence ID" value="CAE7206775.1"/>
    <property type="molecule type" value="Genomic_DNA"/>
</dbReference>
<dbReference type="GO" id="GO:0030246">
    <property type="term" value="F:carbohydrate binding"/>
    <property type="evidence" value="ECO:0007669"/>
    <property type="project" value="InterPro"/>
</dbReference>
<dbReference type="InterPro" id="IPR012939">
    <property type="entry name" value="Glyco_hydro_92"/>
</dbReference>
<sequence length="767" mass="84343">MALVACSCLFTGILVCLSVFFFEFVQAQSNYSQYVNVFQGTRGGGNRFPGVVAAPFAMVKLGPDVHDGKMDAYSGYLPSGNIFGFSMMHESGTGGAPKYGVVSQMPVVGEVLNPLADLSQPRAVPDQGSVGYYKSSLSNGVTIELSATEHAGLYSYSFPNGTASSIVIDISHVLPSFRGLGWEQHYAGGNFIIHHDGHYEGSGIYNNGWNLSPDWTIYFCGRFNKRPARSWTFNGNTSRSSTPASGSARLGGVFTFSEPKTMSRVGISFISTSRACVNLEEITENTQIADLAEAAQRKWEDEVFSKIQVSSTNTDDLQLLYSSLYGMFLIPSNRTGENPGWNTREPYYDDIFTLWDTHRCHTPLFQILQPTAYEAFIRSLIDTWRHAGFMPDARSSNYNGRVQGGSNADNVLADAYIKGVRGAINWTDGFSAMLTDAEVVPPNNHDPQAPDSSTKEGRGALPDWHTYGYITPGFSRAVSRAVDYSTNDFALHQVAAGLGKAAESSKYLNRSRNWRNHWDPAATSHSHTGFLVPRLANGSFVPQDPASCGGCYWADEYYEDNSWIYSMNAIHDVAELKRRVGGDVRFVDRLNKIFTLGFFNAGNEPSFTTPYLYNFVEGEQWRSVNRSRGVGRLYNAGEGGLPGNSDAGAMESNLLWQIIGLYPLTGQTTFLVLSPWFPSLTLNLANGKTLTVTTTGSSDRNTAAYVQTLKVNGKVWDKPWVSWGDVFENGGSMEYVLGPEPVHWAKGELPPSPASSGWERNQQDVHF</sequence>
<dbReference type="Gene3D" id="3.30.2080.10">
    <property type="entry name" value="GH92 mannosidase domain"/>
    <property type="match status" value="1"/>
</dbReference>
<organism evidence="3 4">
    <name type="scientific">Pyrenophora teres f. teres</name>
    <dbReference type="NCBI Taxonomy" id="97479"/>
    <lineage>
        <taxon>Eukaryota</taxon>
        <taxon>Fungi</taxon>
        <taxon>Dikarya</taxon>
        <taxon>Ascomycota</taxon>
        <taxon>Pezizomycotina</taxon>
        <taxon>Dothideomycetes</taxon>
        <taxon>Pleosporomycetidae</taxon>
        <taxon>Pleosporales</taxon>
        <taxon>Pleosporineae</taxon>
        <taxon>Pleosporaceae</taxon>
        <taxon>Pyrenophora</taxon>
    </lineage>
</organism>
<dbReference type="Gene3D" id="2.70.98.10">
    <property type="match status" value="1"/>
</dbReference>
<dbReference type="GO" id="GO:0005975">
    <property type="term" value="P:carbohydrate metabolic process"/>
    <property type="evidence" value="ECO:0007669"/>
    <property type="project" value="InterPro"/>
</dbReference>
<dbReference type="GO" id="GO:0000224">
    <property type="term" value="F:peptide-N4-(N-acetyl-beta-glucosaminyl)asparagine amidase activity"/>
    <property type="evidence" value="ECO:0007669"/>
    <property type="project" value="TreeGrafter"/>
</dbReference>
<feature type="domain" description="Glycosyl hydrolase family 92 N-terminal" evidence="2">
    <location>
        <begin position="34"/>
        <end position="268"/>
    </location>
</feature>
<dbReference type="Pfam" id="PF17678">
    <property type="entry name" value="Glyco_hydro_92N"/>
    <property type="match status" value="1"/>
</dbReference>
<dbReference type="FunFam" id="1.20.1050.60:FF:000002">
    <property type="entry name" value="Glycosyl hydrolase family 92"/>
    <property type="match status" value="1"/>
</dbReference>
<protein>
    <submittedName>
        <fullName evidence="3">Alpha-1-2-mannosidase family protein</fullName>
    </submittedName>
</protein>
<evidence type="ECO:0000313" key="4">
    <source>
        <dbReference type="Proteomes" id="UP000472372"/>
    </source>
</evidence>
<name>A0A6S6WCI0_9PLEO</name>
<proteinExistence type="predicted"/>
<dbReference type="PANTHER" id="PTHR12143:SF38">
    <property type="entry name" value="ALPHA-1,2-MANNOSIDASE FAMILY PROTEIN (AFU_ORTHOLOGUE AFUA_5G10520)"/>
    <property type="match status" value="1"/>
</dbReference>
<dbReference type="InterPro" id="IPR014718">
    <property type="entry name" value="GH-type_carb-bd"/>
</dbReference>
<dbReference type="InterPro" id="IPR050883">
    <property type="entry name" value="PNGase"/>
</dbReference>
<dbReference type="FunFam" id="2.70.98.10:FF:000028">
    <property type="entry name" value="Alpha-1,2-mannosidase family protein (AFU_orthologue AFUA_5G10520)"/>
    <property type="match status" value="1"/>
</dbReference>
<dbReference type="Proteomes" id="UP000472372">
    <property type="component" value="Chromosome 9"/>
</dbReference>
<dbReference type="NCBIfam" id="TIGR01180">
    <property type="entry name" value="aman2_put"/>
    <property type="match status" value="1"/>
</dbReference>
<dbReference type="GO" id="GO:0005829">
    <property type="term" value="C:cytosol"/>
    <property type="evidence" value="ECO:0007669"/>
    <property type="project" value="TreeGrafter"/>
</dbReference>
<dbReference type="GO" id="GO:0006516">
    <property type="term" value="P:glycoprotein catabolic process"/>
    <property type="evidence" value="ECO:0007669"/>
    <property type="project" value="TreeGrafter"/>
</dbReference>
<dbReference type="Gene3D" id="1.20.1050.60">
    <property type="entry name" value="alpha-1,2-mannosidase"/>
    <property type="match status" value="1"/>
</dbReference>
<dbReference type="Gene3D" id="1.20.1610.10">
    <property type="entry name" value="alpha-1,2-mannosidases domains"/>
    <property type="match status" value="1"/>
</dbReference>